<dbReference type="HOGENOM" id="CLU_088476_0_0_2"/>
<evidence type="ECO:0000256" key="9">
    <source>
        <dbReference type="ARBA" id="ARBA00022723"/>
    </source>
</evidence>
<feature type="binding site" evidence="17">
    <location>
        <position position="139"/>
    </location>
    <ligand>
        <name>Mg(2+)</name>
        <dbReference type="ChEBI" id="CHEBI:18420"/>
    </ligand>
</feature>
<dbReference type="STRING" id="679926.Mpet_0554"/>
<dbReference type="HAMAP" id="MF_01285">
    <property type="entry name" value="Riboflavin_kinase"/>
    <property type="match status" value="1"/>
</dbReference>
<evidence type="ECO:0000256" key="17">
    <source>
        <dbReference type="HAMAP-Rule" id="MF_01285"/>
    </source>
</evidence>
<dbReference type="PANTHER" id="PTHR40706">
    <property type="entry name" value="RIBOFLAVIN KINASE"/>
    <property type="match status" value="1"/>
</dbReference>
<keyword evidence="8 17" id="KW-0808">Transferase</keyword>
<dbReference type="GeneID" id="9743002"/>
<feature type="binding site" evidence="17">
    <location>
        <begin position="209"/>
        <end position="212"/>
    </location>
    <ligand>
        <name>CDP</name>
        <dbReference type="ChEBI" id="CHEBI:58069"/>
    </ligand>
</feature>
<sequence length="230" mass="26122">MHINFDIAMISNDDLMTLKKIALMGGLKSQVCLSSQAMGERLEISPQTASRRLISLEKEKLISRTIRPDGQYIRINESGEKILSGEYFDYCRVFEKTDVSYLLRGEVISGLGEGRYYVSIPHYMKQFRDKLGFEPFPGTLNLRLDPVSLETRKELEKLEWVEIEGFVDNDRTFGSAKCLPCRIEGSASAIIVPGRTHYPDDIIELLCEHGLRSKLGLKDGDRIKVEITND</sequence>
<keyword evidence="12 17" id="KW-0460">Magnesium</keyword>
<reference evidence="19 20" key="1">
    <citation type="journal article" date="2010" name="Stand. Genomic Sci.">
        <title>Complete genome sequence of Methanoplanus petrolearius type strain (SEBR 4847).</title>
        <authorList>
            <person name="Brambilla E."/>
            <person name="Djao O.D."/>
            <person name="Daligault H."/>
            <person name="Lapidus A."/>
            <person name="Lucas S."/>
            <person name="Hammon N."/>
            <person name="Nolan M."/>
            <person name="Tice H."/>
            <person name="Cheng J.F."/>
            <person name="Han C."/>
            <person name="Tapia R."/>
            <person name="Goodwin L."/>
            <person name="Pitluck S."/>
            <person name="Liolios K."/>
            <person name="Ivanova N."/>
            <person name="Mavromatis K."/>
            <person name="Mikhailova N."/>
            <person name="Pati A."/>
            <person name="Chen A."/>
            <person name="Palaniappan K."/>
            <person name="Land M."/>
            <person name="Hauser L."/>
            <person name="Chang Y.J."/>
            <person name="Jeffries C.D."/>
            <person name="Rohde M."/>
            <person name="Spring S."/>
            <person name="Sikorski J."/>
            <person name="Goker M."/>
            <person name="Woyke T."/>
            <person name="Bristow J."/>
            <person name="Eisen J.A."/>
            <person name="Markowitz V."/>
            <person name="Hugenholtz P."/>
            <person name="Kyrpides N.C."/>
            <person name="Klenk H.P."/>
        </authorList>
    </citation>
    <scope>NUCLEOTIDE SEQUENCE [LARGE SCALE GENOMIC DNA]</scope>
    <source>
        <strain evidence="20">DSM 11571 / OCM 486 / SEBR 4847</strain>
    </source>
</reference>
<keyword evidence="20" id="KW-1185">Reference proteome</keyword>
<feature type="binding site" evidence="17">
    <location>
        <position position="141"/>
    </location>
    <ligand>
        <name>Mg(2+)</name>
        <dbReference type="ChEBI" id="CHEBI:18420"/>
    </ligand>
</feature>
<evidence type="ECO:0000313" key="19">
    <source>
        <dbReference type="EMBL" id="ADN35328.1"/>
    </source>
</evidence>
<keyword evidence="9 17" id="KW-0479">Metal-binding</keyword>
<evidence type="ECO:0000313" key="20">
    <source>
        <dbReference type="Proteomes" id="UP000006565"/>
    </source>
</evidence>
<feature type="binding site" evidence="17">
    <location>
        <position position="196"/>
    </location>
    <ligand>
        <name>FMN</name>
        <dbReference type="ChEBI" id="CHEBI:58210"/>
    </ligand>
</feature>
<dbReference type="InterPro" id="IPR036388">
    <property type="entry name" value="WH-like_DNA-bd_sf"/>
</dbReference>
<evidence type="ECO:0000256" key="3">
    <source>
        <dbReference type="ARBA" id="ARBA00006428"/>
    </source>
</evidence>
<comment type="catalytic activity">
    <reaction evidence="16 17">
        <text>riboflavin + CTP = CDP + FMN + H(+)</text>
        <dbReference type="Rhea" id="RHEA:25021"/>
        <dbReference type="ChEBI" id="CHEBI:15378"/>
        <dbReference type="ChEBI" id="CHEBI:37563"/>
        <dbReference type="ChEBI" id="CHEBI:57986"/>
        <dbReference type="ChEBI" id="CHEBI:58069"/>
        <dbReference type="ChEBI" id="CHEBI:58210"/>
        <dbReference type="EC" id="2.7.1.161"/>
    </reaction>
</comment>
<dbReference type="SUPFAM" id="SSF46785">
    <property type="entry name" value="Winged helix' DNA-binding domain"/>
    <property type="match status" value="1"/>
</dbReference>
<evidence type="ECO:0000256" key="1">
    <source>
        <dbReference type="ARBA" id="ARBA00003072"/>
    </source>
</evidence>
<dbReference type="RefSeq" id="WP_013328506.1">
    <property type="nucleotide sequence ID" value="NC_014507.1"/>
</dbReference>
<proteinExistence type="inferred from homology"/>
<evidence type="ECO:0000256" key="5">
    <source>
        <dbReference type="ARBA" id="ARBA00017394"/>
    </source>
</evidence>
<evidence type="ECO:0000256" key="6">
    <source>
        <dbReference type="ARBA" id="ARBA00022630"/>
    </source>
</evidence>
<keyword evidence="11 17" id="KW-0418">Kinase</keyword>
<dbReference type="InterPro" id="IPR023470">
    <property type="entry name" value="Riboflavin_kinase_archaeal"/>
</dbReference>
<feature type="domain" description="Riboflavin kinase" evidence="18">
    <location>
        <begin position="107"/>
        <end position="227"/>
    </location>
</feature>
<dbReference type="SUPFAM" id="SSF82114">
    <property type="entry name" value="Riboflavin kinase-like"/>
    <property type="match status" value="1"/>
</dbReference>
<dbReference type="Pfam" id="PF01982">
    <property type="entry name" value="CTP-dep_RFKase"/>
    <property type="match status" value="1"/>
</dbReference>
<dbReference type="InterPro" id="IPR023465">
    <property type="entry name" value="Riboflavin_kinase_dom_sf"/>
</dbReference>
<organism evidence="19 20">
    <name type="scientific">Methanolacinia petrolearia (strain DSM 11571 / OCM 486 / SEBR 4847)</name>
    <name type="common">Methanoplanus petrolearius</name>
    <dbReference type="NCBI Taxonomy" id="679926"/>
    <lineage>
        <taxon>Archaea</taxon>
        <taxon>Methanobacteriati</taxon>
        <taxon>Methanobacteriota</taxon>
        <taxon>Stenosarchaea group</taxon>
        <taxon>Methanomicrobia</taxon>
        <taxon>Methanomicrobiales</taxon>
        <taxon>Methanomicrobiaceae</taxon>
        <taxon>Methanolacinia</taxon>
    </lineage>
</organism>
<comment type="pathway">
    <text evidence="2 17">Cofactor biosynthesis; FMN biosynthesis; FMN from riboflavin (CTP route): step 1/1.</text>
</comment>
<dbReference type="Gene3D" id="2.40.30.30">
    <property type="entry name" value="Riboflavin kinase-like"/>
    <property type="match status" value="1"/>
</dbReference>
<keyword evidence="6 17" id="KW-0285">Flavoprotein</keyword>
<comment type="caution">
    <text evidence="17">Lacks conserved residue(s) required for the propagation of feature annotation.</text>
</comment>
<comment type="similarity">
    <text evidence="3 17">Belongs to the archaeal riboflavin kinase family.</text>
</comment>
<evidence type="ECO:0000256" key="16">
    <source>
        <dbReference type="ARBA" id="ARBA00047857"/>
    </source>
</evidence>
<keyword evidence="7 17" id="KW-0288">FMN</keyword>
<dbReference type="GO" id="GO:0009231">
    <property type="term" value="P:riboflavin biosynthetic process"/>
    <property type="evidence" value="ECO:0007669"/>
    <property type="project" value="InterPro"/>
</dbReference>
<dbReference type="PANTHER" id="PTHR40706:SF1">
    <property type="entry name" value="RIBOFLAVIN KINASE"/>
    <property type="match status" value="1"/>
</dbReference>
<gene>
    <name evidence="17" type="primary">ribK</name>
    <name evidence="19" type="ordered locus">Mpet_0554</name>
</gene>
<dbReference type="EMBL" id="CP002117">
    <property type="protein sequence ID" value="ADN35328.1"/>
    <property type="molecule type" value="Genomic_DNA"/>
</dbReference>
<dbReference type="Proteomes" id="UP000006565">
    <property type="component" value="Chromosome"/>
</dbReference>
<dbReference type="GO" id="GO:0000166">
    <property type="term" value="F:nucleotide binding"/>
    <property type="evidence" value="ECO:0007669"/>
    <property type="project" value="UniProtKB-UniRule"/>
</dbReference>
<feature type="binding site" evidence="17">
    <location>
        <position position="204"/>
    </location>
    <ligand>
        <name>FMN</name>
        <dbReference type="ChEBI" id="CHEBI:58210"/>
    </ligand>
</feature>
<dbReference type="InterPro" id="IPR036390">
    <property type="entry name" value="WH_DNA-bd_sf"/>
</dbReference>
<dbReference type="KEGG" id="mpi:Mpet_0554"/>
<evidence type="ECO:0000256" key="10">
    <source>
        <dbReference type="ARBA" id="ARBA00022741"/>
    </source>
</evidence>
<evidence type="ECO:0000256" key="14">
    <source>
        <dbReference type="ARBA" id="ARBA00030544"/>
    </source>
</evidence>
<evidence type="ECO:0000256" key="8">
    <source>
        <dbReference type="ARBA" id="ARBA00022679"/>
    </source>
</evidence>
<dbReference type="GO" id="GO:0000287">
    <property type="term" value="F:magnesium ion binding"/>
    <property type="evidence" value="ECO:0007669"/>
    <property type="project" value="UniProtKB-UniRule"/>
</dbReference>
<dbReference type="InterPro" id="IPR023602">
    <property type="entry name" value="Riboflavin_kinase_CTP-dep"/>
</dbReference>
<dbReference type="Gene3D" id="1.10.10.10">
    <property type="entry name" value="Winged helix-like DNA-binding domain superfamily/Winged helix DNA-binding domain"/>
    <property type="match status" value="1"/>
</dbReference>
<comment type="function">
    <text evidence="1 17">Catalyzes the CTP-dependent phosphorylation of riboflavin (vitamin B2) to form flavin mononucleotide (FMN).</text>
</comment>
<dbReference type="InterPro" id="IPR039063">
    <property type="entry name" value="RibK_CTP-dep"/>
</dbReference>
<dbReference type="UniPathway" id="UPA00276">
    <property type="reaction ID" value="UER00929"/>
</dbReference>
<evidence type="ECO:0000259" key="18">
    <source>
        <dbReference type="Pfam" id="PF01982"/>
    </source>
</evidence>
<keyword evidence="10 17" id="KW-0547">Nucleotide-binding</keyword>
<evidence type="ECO:0000256" key="2">
    <source>
        <dbReference type="ARBA" id="ARBA00005219"/>
    </source>
</evidence>
<dbReference type="GO" id="GO:0008531">
    <property type="term" value="F:riboflavin kinase activity"/>
    <property type="evidence" value="ECO:0007669"/>
    <property type="project" value="InterPro"/>
</dbReference>
<comment type="cofactor">
    <cofactor evidence="17">
        <name>Mg(2+)</name>
        <dbReference type="ChEBI" id="CHEBI:18420"/>
    </cofactor>
    <text evidence="17">Binds 1 Mg(2+) ion per subunit.</text>
</comment>
<dbReference type="eggNOG" id="arCOG01904">
    <property type="taxonomic scope" value="Archaea"/>
</dbReference>
<evidence type="ECO:0000256" key="7">
    <source>
        <dbReference type="ARBA" id="ARBA00022643"/>
    </source>
</evidence>
<dbReference type="AlphaFoldDB" id="E1RHL9"/>
<name>E1RHL9_METP4</name>
<feature type="binding site" evidence="17">
    <location>
        <begin position="110"/>
        <end position="115"/>
    </location>
    <ligand>
        <name>CDP</name>
        <dbReference type="ChEBI" id="CHEBI:58069"/>
    </ligand>
</feature>
<evidence type="ECO:0000256" key="13">
    <source>
        <dbReference type="ARBA" id="ARBA00029789"/>
    </source>
</evidence>
<accession>E1RHL9</accession>
<protein>
    <recommendedName>
        <fullName evidence="5 17">Riboflavin kinase</fullName>
        <shortName evidence="17">RFK</shortName>
        <ecNumber evidence="4 17">2.7.1.161</ecNumber>
    </recommendedName>
    <alternativeName>
        <fullName evidence="14 17">CTP-dependent riboflavin kinase</fullName>
    </alternativeName>
    <alternativeName>
        <fullName evidence="15 17">CTP:riboflavin 5'-phosphotransferase</fullName>
    </alternativeName>
    <alternativeName>
        <fullName evidence="13 17">Flavokinase</fullName>
    </alternativeName>
</protein>
<evidence type="ECO:0000256" key="12">
    <source>
        <dbReference type="ARBA" id="ARBA00022842"/>
    </source>
</evidence>
<dbReference type="EC" id="2.7.1.161" evidence="4 17"/>
<evidence type="ECO:0000256" key="11">
    <source>
        <dbReference type="ARBA" id="ARBA00022777"/>
    </source>
</evidence>
<dbReference type="GO" id="GO:0009398">
    <property type="term" value="P:FMN biosynthetic process"/>
    <property type="evidence" value="ECO:0007669"/>
    <property type="project" value="UniProtKB-UniRule"/>
</dbReference>
<evidence type="ECO:0000256" key="15">
    <source>
        <dbReference type="ARBA" id="ARBA00033116"/>
    </source>
</evidence>
<evidence type="ECO:0000256" key="4">
    <source>
        <dbReference type="ARBA" id="ARBA00011987"/>
    </source>
</evidence>